<sequence length="292" mass="33399">MSILFDSDFGILKQNIKQIVETKRENLRNMHRIVINDDPTSIYNIIATSLAIIEEQIINEVNILFSKISPGGEYFKAIEDHISIKSTTFNAVHKALTSIDGIEYANIISTAGKANIYLILNESLLDSTKTNIINSDFKAKLWETLYKTIPSGTILEGNINIDGLNQQNQLKSYKVSLGVRKYVYLKVKYQLDLQNHIYLNIDSRIRDIYTRIVNNNYTNMGIKFEYQDFFAPVNEIKGIKGLKIFAVLKDDDKTQIANINDSEFKENQDIDVKPEELLIFNLADNLFIDITS</sequence>
<dbReference type="Pfam" id="PF03434">
    <property type="entry name" value="DUF276"/>
    <property type="match status" value="1"/>
</dbReference>
<organism evidence="1 2">
    <name type="scientific">Borrelia duttonii CR2A</name>
    <dbReference type="NCBI Taxonomy" id="1432657"/>
    <lineage>
        <taxon>Bacteria</taxon>
        <taxon>Pseudomonadati</taxon>
        <taxon>Spirochaetota</taxon>
        <taxon>Spirochaetia</taxon>
        <taxon>Spirochaetales</taxon>
        <taxon>Borreliaceae</taxon>
        <taxon>Borrelia</taxon>
    </lineage>
</organism>
<dbReference type="PATRIC" id="fig|1432657.3.peg.1327"/>
<protein>
    <submittedName>
        <fullName evidence="1">Uncharacterized protein</fullName>
    </submittedName>
</protein>
<evidence type="ECO:0000313" key="1">
    <source>
        <dbReference type="EMBL" id="ETZ17713.1"/>
    </source>
</evidence>
<reference evidence="1 2" key="1">
    <citation type="submission" date="2013-12" db="EMBL/GenBank/DDBJ databases">
        <title>Comparative genomics of relapsing fever spirochetes.</title>
        <authorList>
            <person name="Schwan T.G."/>
            <person name="Raffel S.J."/>
            <person name="Porcella S.F."/>
        </authorList>
    </citation>
    <scope>NUCLEOTIDE SEQUENCE [LARGE SCALE GENOMIC DNA]</scope>
    <source>
        <strain evidence="1 2">CR2A</strain>
    </source>
</reference>
<evidence type="ECO:0000313" key="2">
    <source>
        <dbReference type="Proteomes" id="UP000019148"/>
    </source>
</evidence>
<proteinExistence type="predicted"/>
<name>W6TH24_9SPIR</name>
<accession>W6TH24</accession>
<comment type="caution">
    <text evidence="1">The sequence shown here is derived from an EMBL/GenBank/DDBJ whole genome shotgun (WGS) entry which is preliminary data.</text>
</comment>
<gene>
    <name evidence="1" type="ORF">BDCR2A_01353</name>
</gene>
<dbReference type="RefSeq" id="WP_038367418.1">
    <property type="nucleotide sequence ID" value="NZ_AZIT01000009.1"/>
</dbReference>
<dbReference type="EMBL" id="AZIT01000009">
    <property type="protein sequence ID" value="ETZ17713.1"/>
    <property type="molecule type" value="Genomic_DNA"/>
</dbReference>
<dbReference type="InterPro" id="IPR005096">
    <property type="entry name" value="DUF276"/>
</dbReference>
<dbReference type="Proteomes" id="UP000019148">
    <property type="component" value="Unassembled WGS sequence"/>
</dbReference>
<dbReference type="AlphaFoldDB" id="W6TH24"/>